<organism evidence="2 3">
    <name type="scientific">Mycolicibacterium rufum</name>
    <dbReference type="NCBI Taxonomy" id="318424"/>
    <lineage>
        <taxon>Bacteria</taxon>
        <taxon>Bacillati</taxon>
        <taxon>Actinomycetota</taxon>
        <taxon>Actinomycetes</taxon>
        <taxon>Mycobacteriales</taxon>
        <taxon>Mycobacteriaceae</taxon>
        <taxon>Mycolicibacterium</taxon>
    </lineage>
</organism>
<evidence type="ECO:0000256" key="1">
    <source>
        <dbReference type="SAM" id="MobiDB-lite"/>
    </source>
</evidence>
<dbReference type="RefSeq" id="WP_239735604.1">
    <property type="nucleotide sequence ID" value="NZ_CP092427.2"/>
</dbReference>
<protein>
    <submittedName>
        <fullName evidence="2">ATP-grasp enzyme</fullName>
    </submittedName>
</protein>
<accession>A0ABY3UCQ8</accession>
<evidence type="ECO:0000313" key="3">
    <source>
        <dbReference type="Proteomes" id="UP001055159"/>
    </source>
</evidence>
<keyword evidence="3" id="KW-1185">Reference proteome</keyword>
<evidence type="ECO:0000313" key="2">
    <source>
        <dbReference type="EMBL" id="ULP37028.1"/>
    </source>
</evidence>
<reference evidence="2" key="1">
    <citation type="submission" date="2022-08" db="EMBL/GenBank/DDBJ databases">
        <title>Whole genome sequencing of non-tuberculosis mycobacteria type-strains.</title>
        <authorList>
            <person name="Igarashi Y."/>
            <person name="Osugi A."/>
            <person name="Mitarai S."/>
        </authorList>
    </citation>
    <scope>NUCLEOTIDE SEQUENCE</scope>
    <source>
        <strain evidence="2">JCM 16372</strain>
    </source>
</reference>
<dbReference type="Proteomes" id="UP001055159">
    <property type="component" value="Chromosome"/>
</dbReference>
<dbReference type="Gene3D" id="3.40.50.20">
    <property type="match status" value="1"/>
</dbReference>
<dbReference type="Gene3D" id="3.30.470.20">
    <property type="entry name" value="ATP-grasp fold, B domain"/>
    <property type="match status" value="1"/>
</dbReference>
<name>A0ABY3UCQ8_9MYCO</name>
<gene>
    <name evidence="2" type="ORF">MJO55_00780</name>
</gene>
<proteinExistence type="predicted"/>
<feature type="region of interest" description="Disordered" evidence="1">
    <location>
        <begin position="1"/>
        <end position="20"/>
    </location>
</feature>
<sequence length="454" mass="50078">MTLTAETTERAAPEGAVRRRPDAARTLATLAALTATLPVDLAITGAALLRRAPRPAVRPAARPRTVLVSGGKMTKALHLARAFHLAGHRVVLAESAKYRWTGHRFSRAVSAFHCLPDASDPRYPQALADIIVAEGVDVFVPVSSPAASVPEAMVADLVRDRVAGRCEVLHGSAALIATLDDKRDFSRLATSIGLSVPESVLITDPRDVERFDFAPGRSYILKRLSYNPVGRTDLTRLHRDTPEHNAAFAHSLDISPADPWLLQEYVDGQEYCTHATVRDGAVAVYGCCESSAVQLNYRFVDRPAMRAWVTRFAAALGLTGQVSFDFIEAADGRVYAIECNPRTHSAITMFHDHPELAHAYLEDRPTAITPLPGSTPTYWIYHEVWRLVRGPDRLRRLRVIAGGRDAIFAAWDPLPYLAVYHLQIPALLIDNLRRRRGWRRIDFNIGKLVEAGGD</sequence>
<dbReference type="EMBL" id="CP092427">
    <property type="protein sequence ID" value="ULP37028.1"/>
    <property type="molecule type" value="Genomic_DNA"/>
</dbReference>
<feature type="compositionally biased region" description="Basic and acidic residues" evidence="1">
    <location>
        <begin position="7"/>
        <end position="20"/>
    </location>
</feature>
<dbReference type="SUPFAM" id="SSF56059">
    <property type="entry name" value="Glutathione synthetase ATP-binding domain-like"/>
    <property type="match status" value="1"/>
</dbReference>